<dbReference type="AlphaFoldDB" id="K3ZPI7"/>
<dbReference type="HOGENOM" id="CLU_3352001_0_0_1"/>
<organism evidence="2 3">
    <name type="scientific">Setaria italica</name>
    <name type="common">Foxtail millet</name>
    <name type="synonym">Panicum italicum</name>
    <dbReference type="NCBI Taxonomy" id="4555"/>
    <lineage>
        <taxon>Eukaryota</taxon>
        <taxon>Viridiplantae</taxon>
        <taxon>Streptophyta</taxon>
        <taxon>Embryophyta</taxon>
        <taxon>Tracheophyta</taxon>
        <taxon>Spermatophyta</taxon>
        <taxon>Magnoliopsida</taxon>
        <taxon>Liliopsida</taxon>
        <taxon>Poales</taxon>
        <taxon>Poaceae</taxon>
        <taxon>PACMAD clade</taxon>
        <taxon>Panicoideae</taxon>
        <taxon>Panicodae</taxon>
        <taxon>Paniceae</taxon>
        <taxon>Cenchrinae</taxon>
        <taxon>Setaria</taxon>
    </lineage>
</organism>
<dbReference type="InParanoid" id="K3ZPI7"/>
<protein>
    <submittedName>
        <fullName evidence="2">Uncharacterized protein</fullName>
    </submittedName>
</protein>
<dbReference type="Proteomes" id="UP000004995">
    <property type="component" value="Unassembled WGS sequence"/>
</dbReference>
<dbReference type="Gramene" id="KQK95713">
    <property type="protein sequence ID" value="KQK95713"/>
    <property type="gene ID" value="SETIT_028517mg"/>
</dbReference>
<dbReference type="EMBL" id="AGNK02005213">
    <property type="status" value="NOT_ANNOTATED_CDS"/>
    <property type="molecule type" value="Genomic_DNA"/>
</dbReference>
<dbReference type="EnsemblPlants" id="KQK95713">
    <property type="protein sequence ID" value="KQK95713"/>
    <property type="gene ID" value="SETIT_028517mg"/>
</dbReference>
<feature type="chain" id="PRO_5010128068" evidence="1">
    <location>
        <begin position="22"/>
        <end position="37"/>
    </location>
</feature>
<accession>K3ZPI7</accession>
<evidence type="ECO:0000313" key="2">
    <source>
        <dbReference type="EnsemblPlants" id="KQK95713"/>
    </source>
</evidence>
<feature type="signal peptide" evidence="1">
    <location>
        <begin position="1"/>
        <end position="21"/>
    </location>
</feature>
<keyword evidence="3" id="KW-1185">Reference proteome</keyword>
<proteinExistence type="predicted"/>
<evidence type="ECO:0000256" key="1">
    <source>
        <dbReference type="SAM" id="SignalP"/>
    </source>
</evidence>
<reference evidence="3" key="1">
    <citation type="journal article" date="2012" name="Nat. Biotechnol.">
        <title>Reference genome sequence of the model plant Setaria.</title>
        <authorList>
            <person name="Bennetzen J.L."/>
            <person name="Schmutz J."/>
            <person name="Wang H."/>
            <person name="Percifield R."/>
            <person name="Hawkins J."/>
            <person name="Pontaroli A.C."/>
            <person name="Estep M."/>
            <person name="Feng L."/>
            <person name="Vaughn J.N."/>
            <person name="Grimwood J."/>
            <person name="Jenkins J."/>
            <person name="Barry K."/>
            <person name="Lindquist E."/>
            <person name="Hellsten U."/>
            <person name="Deshpande S."/>
            <person name="Wang X."/>
            <person name="Wu X."/>
            <person name="Mitros T."/>
            <person name="Triplett J."/>
            <person name="Yang X."/>
            <person name="Ye C.Y."/>
            <person name="Mauro-Herrera M."/>
            <person name="Wang L."/>
            <person name="Li P."/>
            <person name="Sharma M."/>
            <person name="Sharma R."/>
            <person name="Ronald P.C."/>
            <person name="Panaud O."/>
            <person name="Kellogg E.A."/>
            <person name="Brutnell T.P."/>
            <person name="Doust A.N."/>
            <person name="Tuskan G.A."/>
            <person name="Rokhsar D."/>
            <person name="Devos K.M."/>
        </authorList>
    </citation>
    <scope>NUCLEOTIDE SEQUENCE [LARGE SCALE GENOMIC DNA]</scope>
    <source>
        <strain evidence="3">cv. Yugu1</strain>
    </source>
</reference>
<reference evidence="2" key="2">
    <citation type="submission" date="2018-08" db="UniProtKB">
        <authorList>
            <consortium name="EnsemblPlants"/>
        </authorList>
    </citation>
    <scope>IDENTIFICATION</scope>
    <source>
        <strain evidence="2">Yugu1</strain>
    </source>
</reference>
<keyword evidence="1" id="KW-0732">Signal</keyword>
<name>K3ZPI7_SETIT</name>
<sequence>MLINTLCILLFLICIQNKTESTLITAFDFSSVTYINS</sequence>
<evidence type="ECO:0000313" key="3">
    <source>
        <dbReference type="Proteomes" id="UP000004995"/>
    </source>
</evidence>